<evidence type="ECO:0000313" key="3">
    <source>
        <dbReference type="Proteomes" id="UP000314294"/>
    </source>
</evidence>
<organism evidence="2 3">
    <name type="scientific">Liparis tanakae</name>
    <name type="common">Tanaka's snailfish</name>
    <dbReference type="NCBI Taxonomy" id="230148"/>
    <lineage>
        <taxon>Eukaryota</taxon>
        <taxon>Metazoa</taxon>
        <taxon>Chordata</taxon>
        <taxon>Craniata</taxon>
        <taxon>Vertebrata</taxon>
        <taxon>Euteleostomi</taxon>
        <taxon>Actinopterygii</taxon>
        <taxon>Neopterygii</taxon>
        <taxon>Teleostei</taxon>
        <taxon>Neoteleostei</taxon>
        <taxon>Acanthomorphata</taxon>
        <taxon>Eupercaria</taxon>
        <taxon>Perciformes</taxon>
        <taxon>Cottioidei</taxon>
        <taxon>Cottales</taxon>
        <taxon>Liparidae</taxon>
        <taxon>Liparis</taxon>
    </lineage>
</organism>
<keyword evidence="3" id="KW-1185">Reference proteome</keyword>
<protein>
    <submittedName>
        <fullName evidence="2">Uncharacterized protein</fullName>
    </submittedName>
</protein>
<keyword evidence="1" id="KW-1133">Transmembrane helix</keyword>
<keyword evidence="1" id="KW-0812">Transmembrane</keyword>
<accession>A0A4Z2F937</accession>
<keyword evidence="1" id="KW-0472">Membrane</keyword>
<gene>
    <name evidence="2" type="ORF">EYF80_052497</name>
</gene>
<comment type="caution">
    <text evidence="2">The sequence shown here is derived from an EMBL/GenBank/DDBJ whole genome shotgun (WGS) entry which is preliminary data.</text>
</comment>
<proteinExistence type="predicted"/>
<evidence type="ECO:0000256" key="1">
    <source>
        <dbReference type="SAM" id="Phobius"/>
    </source>
</evidence>
<dbReference type="Proteomes" id="UP000314294">
    <property type="component" value="Unassembled WGS sequence"/>
</dbReference>
<dbReference type="AlphaFoldDB" id="A0A4Z2F937"/>
<feature type="transmembrane region" description="Helical" evidence="1">
    <location>
        <begin position="68"/>
        <end position="89"/>
    </location>
</feature>
<dbReference type="EMBL" id="SRLO01001501">
    <property type="protein sequence ID" value="TNN37331.1"/>
    <property type="molecule type" value="Genomic_DNA"/>
</dbReference>
<evidence type="ECO:0000313" key="2">
    <source>
        <dbReference type="EMBL" id="TNN37331.1"/>
    </source>
</evidence>
<reference evidence="2 3" key="1">
    <citation type="submission" date="2019-03" db="EMBL/GenBank/DDBJ databases">
        <title>First draft genome of Liparis tanakae, snailfish: a comprehensive survey of snailfish specific genes.</title>
        <authorList>
            <person name="Kim W."/>
            <person name="Song I."/>
            <person name="Jeong J.-H."/>
            <person name="Kim D."/>
            <person name="Kim S."/>
            <person name="Ryu S."/>
            <person name="Song J.Y."/>
            <person name="Lee S.K."/>
        </authorList>
    </citation>
    <scope>NUCLEOTIDE SEQUENCE [LARGE SCALE GENOMIC DNA]</scope>
    <source>
        <tissue evidence="2">Muscle</tissue>
    </source>
</reference>
<sequence>MTLEGSQAANRKRVNQDLRREGLLRMKGYIDLPEVRKNVTGVDGRASVFETALNTKYSDGIVRHRGPLLCFLILSFLPAFISAAAPFSFGRRGAAPLFAPRLVKKSGAEDTR</sequence>
<name>A0A4Z2F937_9TELE</name>